<gene>
    <name evidence="1" type="ORF">GPJ59_20975</name>
</gene>
<name>A0ABS6Z949_9ACTN</name>
<protein>
    <recommendedName>
        <fullName evidence="3">Tetratricopeptide repeat protein</fullName>
    </recommendedName>
</protein>
<dbReference type="RefSeq" id="WP_219668771.1">
    <property type="nucleotide sequence ID" value="NZ_WTFF01000153.1"/>
</dbReference>
<proteinExistence type="predicted"/>
<accession>A0ABS6Z949</accession>
<dbReference type="InterPro" id="IPR011990">
    <property type="entry name" value="TPR-like_helical_dom_sf"/>
</dbReference>
<evidence type="ECO:0000313" key="2">
    <source>
        <dbReference type="Proteomes" id="UP000812013"/>
    </source>
</evidence>
<reference evidence="1 2" key="1">
    <citation type="submission" date="2019-12" db="EMBL/GenBank/DDBJ databases">
        <title>Genome sequence of Streptomyces bambusae.</title>
        <authorList>
            <person name="Bansal K."/>
            <person name="Choksket S."/>
            <person name="Korpole S."/>
            <person name="Patil P.B."/>
        </authorList>
    </citation>
    <scope>NUCLEOTIDE SEQUENCE [LARGE SCALE GENOMIC DNA]</scope>
    <source>
        <strain evidence="1 2">SK60</strain>
    </source>
</reference>
<keyword evidence="2" id="KW-1185">Reference proteome</keyword>
<dbReference type="Proteomes" id="UP000812013">
    <property type="component" value="Unassembled WGS sequence"/>
</dbReference>
<comment type="caution">
    <text evidence="1">The sequence shown here is derived from an EMBL/GenBank/DDBJ whole genome shotgun (WGS) entry which is preliminary data.</text>
</comment>
<sequence length="174" mass="18643">MSVHPYDPVYLPWGTVTDRFWAYGARGVDGRLAAIAAAAEAGDQVRAAAQAEALDSEVSGTHGERHPALPDIREVRGYLAHLTGRHTDAVRWYLEAVRLRAELTGPGHPETALAVRRACSLWRSIPGTEAVALGAELLTTVLAVEGPRSRAVRHIGDHLLAVTEPGRISPHPSG</sequence>
<organism evidence="1 2">
    <name type="scientific">Streptomyces bambusae</name>
    <dbReference type="NCBI Taxonomy" id="1550616"/>
    <lineage>
        <taxon>Bacteria</taxon>
        <taxon>Bacillati</taxon>
        <taxon>Actinomycetota</taxon>
        <taxon>Actinomycetes</taxon>
        <taxon>Kitasatosporales</taxon>
        <taxon>Streptomycetaceae</taxon>
        <taxon>Streptomyces</taxon>
    </lineage>
</organism>
<dbReference type="EMBL" id="WTFF01000153">
    <property type="protein sequence ID" value="MBW5484286.1"/>
    <property type="molecule type" value="Genomic_DNA"/>
</dbReference>
<dbReference type="Gene3D" id="1.25.40.10">
    <property type="entry name" value="Tetratricopeptide repeat domain"/>
    <property type="match status" value="1"/>
</dbReference>
<evidence type="ECO:0008006" key="3">
    <source>
        <dbReference type="Google" id="ProtNLM"/>
    </source>
</evidence>
<evidence type="ECO:0000313" key="1">
    <source>
        <dbReference type="EMBL" id="MBW5484286.1"/>
    </source>
</evidence>